<dbReference type="PANTHER" id="PTHR34697">
    <property type="entry name" value="PHOSPHATIDYLGLYCEROL LYSYLTRANSFERASE"/>
    <property type="match status" value="1"/>
</dbReference>
<feature type="domain" description="Phosphatidylglycerol lysyltransferase C-terminal" evidence="7">
    <location>
        <begin position="429"/>
        <end position="731"/>
    </location>
</feature>
<feature type="transmembrane region" description="Helical" evidence="6">
    <location>
        <begin position="117"/>
        <end position="136"/>
    </location>
</feature>
<dbReference type="InterPro" id="IPR024320">
    <property type="entry name" value="LPG_synthase_C"/>
</dbReference>
<feature type="transmembrane region" description="Helical" evidence="6">
    <location>
        <begin position="329"/>
        <end position="348"/>
    </location>
</feature>
<evidence type="ECO:0000256" key="2">
    <source>
        <dbReference type="ARBA" id="ARBA00022475"/>
    </source>
</evidence>
<proteinExistence type="predicted"/>
<evidence type="ECO:0000259" key="7">
    <source>
        <dbReference type="Pfam" id="PF09924"/>
    </source>
</evidence>
<dbReference type="PANTHER" id="PTHR34697:SF2">
    <property type="entry name" value="PHOSPHATIDYLGLYCEROL LYSYLTRANSFERASE"/>
    <property type="match status" value="1"/>
</dbReference>
<evidence type="ECO:0000256" key="6">
    <source>
        <dbReference type="SAM" id="Phobius"/>
    </source>
</evidence>
<feature type="transmembrane region" description="Helical" evidence="6">
    <location>
        <begin position="287"/>
        <end position="308"/>
    </location>
</feature>
<reference evidence="8 9" key="1">
    <citation type="submission" date="2023-07" db="EMBL/GenBank/DDBJ databases">
        <title>Sorghum-associated microbial communities from plants grown in Nebraska, USA.</title>
        <authorList>
            <person name="Schachtman D."/>
        </authorList>
    </citation>
    <scope>NUCLEOTIDE SEQUENCE [LARGE SCALE GENOMIC DNA]</scope>
    <source>
        <strain evidence="8 9">CC222</strain>
    </source>
</reference>
<evidence type="ECO:0000313" key="8">
    <source>
        <dbReference type="EMBL" id="MDP9887825.1"/>
    </source>
</evidence>
<evidence type="ECO:0000313" key="9">
    <source>
        <dbReference type="Proteomes" id="UP001226577"/>
    </source>
</evidence>
<evidence type="ECO:0000256" key="3">
    <source>
        <dbReference type="ARBA" id="ARBA00022692"/>
    </source>
</evidence>
<dbReference type="RefSeq" id="WP_307305956.1">
    <property type="nucleotide sequence ID" value="NZ_JAUSRE010000005.1"/>
</dbReference>
<dbReference type="Pfam" id="PF09924">
    <property type="entry name" value="LPG_synthase_C"/>
    <property type="match status" value="1"/>
</dbReference>
<comment type="subcellular location">
    <subcellularLocation>
        <location evidence="1">Cell membrane</location>
        <topology evidence="1">Multi-pass membrane protein</topology>
    </subcellularLocation>
</comment>
<feature type="transmembrane region" description="Helical" evidence="6">
    <location>
        <begin position="242"/>
        <end position="267"/>
    </location>
</feature>
<gene>
    <name evidence="8" type="ORF">J2X98_001403</name>
</gene>
<keyword evidence="2" id="KW-1003">Cell membrane</keyword>
<feature type="transmembrane region" description="Helical" evidence="6">
    <location>
        <begin position="208"/>
        <end position="230"/>
    </location>
</feature>
<feature type="transmembrane region" description="Helical" evidence="6">
    <location>
        <begin position="70"/>
        <end position="88"/>
    </location>
</feature>
<dbReference type="EMBL" id="JAUSRE010000005">
    <property type="protein sequence ID" value="MDP9887825.1"/>
    <property type="molecule type" value="Genomic_DNA"/>
</dbReference>
<protein>
    <submittedName>
        <fullName evidence="8">Lysylphosphatidylglycerol synthetase-like protein (DUF2156 family)</fullName>
    </submittedName>
</protein>
<sequence length="777" mass="83595">MPLYYVAATVTVLLAGLPLERRLGSARFAGALAASQTMGIIGAAGLAWAIHSTMGSWSFVLMSDPYLGPTAALCGAAMAASTTMPVLWRRRLRMALSTLLLLLVLYEGSYADLVRMFAAAAGMFLGPFFFGRRPALAWPQISRREVRVLVALGVAAFAIGPVIAGLSRHAPGPLAVLRLLFTDIQPVDPQALKNACASGPRSVECQMLLLQLRAGAGGIFMAILPCFLLLLTAEGLRRGRRFAWGSALVVLGCTAVLAAVHAAGVIWPQALGSAQNDNMDFQSLSHIHNKFGLVVTLMLPVVMFLLVLGFRNLFPGRAPFGTYARVSRMVLMLGAGLAVVYVGAGMALSPGFAPVPSPYQFLADVPDRFLPLGYTLDVPPAFFPQSTAAVVLYEGTGIVFWALTGALVLQSFLQTAPGAHTPDPSKVRTILRSGTGNPLSWMTTWPGNRYWFTPEGNGYVAYRVNAGVALALGSPVGSVADYRTCMEGFSRFCDENGWTPCFYSADQAFCDEAAAKGWGAVEVALQTILPLAALSFTGRQFQHIRTSINRARKEGIHTEWVNYAEAPSGIRQQIDDISKEWVADKKLPELGFTLGGISELRDPEVRCLVARDVDGTLQGVTSWLPSYSDGRIIGWTLDLMRRRPNGFPNSMELLIATAALTLRDEGYSYISLSGAPLAGSLQNSHDGPHTTALARVLDWLGSRLEPVYGFRSLLAFKSKFAPHYEPLYLVYNDAAALPSIANAIATAYLGEISGFRRLGLAGQLLLPRIPGTNRSSD</sequence>
<feature type="transmembrane region" description="Helical" evidence="6">
    <location>
        <begin position="95"/>
        <end position="111"/>
    </location>
</feature>
<keyword evidence="5 6" id="KW-0472">Membrane</keyword>
<organism evidence="8 9">
    <name type="scientific">Pseudarthrobacter enclensis</name>
    <dbReference type="NCBI Taxonomy" id="993070"/>
    <lineage>
        <taxon>Bacteria</taxon>
        <taxon>Bacillati</taxon>
        <taxon>Actinomycetota</taxon>
        <taxon>Actinomycetes</taxon>
        <taxon>Micrococcales</taxon>
        <taxon>Micrococcaceae</taxon>
        <taxon>Pseudarthrobacter</taxon>
    </lineage>
</organism>
<feature type="transmembrane region" description="Helical" evidence="6">
    <location>
        <begin position="28"/>
        <end position="50"/>
    </location>
</feature>
<feature type="transmembrane region" description="Helical" evidence="6">
    <location>
        <begin position="148"/>
        <end position="167"/>
    </location>
</feature>
<evidence type="ECO:0000256" key="4">
    <source>
        <dbReference type="ARBA" id="ARBA00022989"/>
    </source>
</evidence>
<comment type="caution">
    <text evidence="8">The sequence shown here is derived from an EMBL/GenBank/DDBJ whole genome shotgun (WGS) entry which is preliminary data.</text>
</comment>
<dbReference type="SUPFAM" id="SSF55729">
    <property type="entry name" value="Acyl-CoA N-acyltransferases (Nat)"/>
    <property type="match status" value="1"/>
</dbReference>
<dbReference type="InterPro" id="IPR016181">
    <property type="entry name" value="Acyl_CoA_acyltransferase"/>
</dbReference>
<name>A0ABT9RRG2_9MICC</name>
<dbReference type="Proteomes" id="UP001226577">
    <property type="component" value="Unassembled WGS sequence"/>
</dbReference>
<keyword evidence="9" id="KW-1185">Reference proteome</keyword>
<keyword evidence="4 6" id="KW-1133">Transmembrane helix</keyword>
<evidence type="ECO:0000256" key="1">
    <source>
        <dbReference type="ARBA" id="ARBA00004651"/>
    </source>
</evidence>
<dbReference type="InterPro" id="IPR051211">
    <property type="entry name" value="PG_lysyltransferase"/>
</dbReference>
<evidence type="ECO:0000256" key="5">
    <source>
        <dbReference type="ARBA" id="ARBA00023136"/>
    </source>
</evidence>
<accession>A0ABT9RRG2</accession>
<keyword evidence="3 6" id="KW-0812">Transmembrane</keyword>